<reference evidence="2" key="1">
    <citation type="journal article" date="2015" name="Nat. Genet.">
        <title>The genome and transcriptome of the zoonotic hookworm Ancylostoma ceylanicum identify infection-specific gene families.</title>
        <authorList>
            <person name="Schwarz E.M."/>
            <person name="Hu Y."/>
            <person name="Antoshechkin I."/>
            <person name="Miller M.M."/>
            <person name="Sternberg P.W."/>
            <person name="Aroian R.V."/>
        </authorList>
    </citation>
    <scope>NUCLEOTIDE SEQUENCE</scope>
    <source>
        <strain evidence="2">HY135</strain>
    </source>
</reference>
<comment type="caution">
    <text evidence="1">The sequence shown here is derived from an EMBL/GenBank/DDBJ whole genome shotgun (WGS) entry which is preliminary data.</text>
</comment>
<evidence type="ECO:0000313" key="2">
    <source>
        <dbReference type="Proteomes" id="UP000024635"/>
    </source>
</evidence>
<proteinExistence type="predicted"/>
<accession>A0A016SWU4</accession>
<dbReference type="EMBL" id="JARK01001499">
    <property type="protein sequence ID" value="EYB95188.1"/>
    <property type="molecule type" value="Genomic_DNA"/>
</dbReference>
<sequence>MKRPRKYTLDETTAALKLAKAASPDDVAAELRKSRHRDSAEWLTAFFNHFIAEKNIPVARQMSTTIPIGHVHWICLEVDKIVTGTSMKSSYDNVSFSL</sequence>
<dbReference type="Proteomes" id="UP000024635">
    <property type="component" value="Unassembled WGS sequence"/>
</dbReference>
<gene>
    <name evidence="1" type="primary">Acey_s0163.g3512</name>
    <name evidence="1" type="ORF">Y032_0163g3512</name>
</gene>
<evidence type="ECO:0000313" key="1">
    <source>
        <dbReference type="EMBL" id="EYB95188.1"/>
    </source>
</evidence>
<keyword evidence="2" id="KW-1185">Reference proteome</keyword>
<dbReference type="AlphaFoldDB" id="A0A016SWU4"/>
<protein>
    <submittedName>
        <fullName evidence="1">Uncharacterized protein</fullName>
    </submittedName>
</protein>
<name>A0A016SWU4_9BILA</name>
<organism evidence="1 2">
    <name type="scientific">Ancylostoma ceylanicum</name>
    <dbReference type="NCBI Taxonomy" id="53326"/>
    <lineage>
        <taxon>Eukaryota</taxon>
        <taxon>Metazoa</taxon>
        <taxon>Ecdysozoa</taxon>
        <taxon>Nematoda</taxon>
        <taxon>Chromadorea</taxon>
        <taxon>Rhabditida</taxon>
        <taxon>Rhabditina</taxon>
        <taxon>Rhabditomorpha</taxon>
        <taxon>Strongyloidea</taxon>
        <taxon>Ancylostomatidae</taxon>
        <taxon>Ancylostomatinae</taxon>
        <taxon>Ancylostoma</taxon>
    </lineage>
</organism>